<evidence type="ECO:0000313" key="2">
    <source>
        <dbReference type="EMBL" id="PIX92347.1"/>
    </source>
</evidence>
<evidence type="ECO:0000256" key="1">
    <source>
        <dbReference type="SAM" id="Phobius"/>
    </source>
</evidence>
<gene>
    <name evidence="2" type="ORF">COZ26_02245</name>
</gene>
<keyword evidence="1" id="KW-0472">Membrane</keyword>
<feature type="transmembrane region" description="Helical" evidence="1">
    <location>
        <begin position="19"/>
        <end position="37"/>
    </location>
</feature>
<feature type="transmembrane region" description="Helical" evidence="1">
    <location>
        <begin position="43"/>
        <end position="67"/>
    </location>
</feature>
<reference evidence="3" key="1">
    <citation type="submission" date="2017-09" db="EMBL/GenBank/DDBJ databases">
        <title>Depth-based differentiation of microbial function through sediment-hosted aquifers and enrichment of novel symbionts in the deep terrestrial subsurface.</title>
        <authorList>
            <person name="Probst A.J."/>
            <person name="Ladd B."/>
            <person name="Jarett J.K."/>
            <person name="Geller-Mcgrath D.E."/>
            <person name="Sieber C.M.K."/>
            <person name="Emerson J.B."/>
            <person name="Anantharaman K."/>
            <person name="Thomas B.C."/>
            <person name="Malmstrom R."/>
            <person name="Stieglmeier M."/>
            <person name="Klingl A."/>
            <person name="Woyke T."/>
            <person name="Ryan C.M."/>
            <person name="Banfield J.F."/>
        </authorList>
    </citation>
    <scope>NUCLEOTIDE SEQUENCE [LARGE SCALE GENOMIC DNA]</scope>
</reference>
<protein>
    <submittedName>
        <fullName evidence="2">Uncharacterized protein</fullName>
    </submittedName>
</protein>
<proteinExistence type="predicted"/>
<evidence type="ECO:0000313" key="3">
    <source>
        <dbReference type="Proteomes" id="UP000230658"/>
    </source>
</evidence>
<comment type="caution">
    <text evidence="2">The sequence shown here is derived from an EMBL/GenBank/DDBJ whole genome shotgun (WGS) entry which is preliminary data.</text>
</comment>
<dbReference type="Proteomes" id="UP000230658">
    <property type="component" value="Unassembled WGS sequence"/>
</dbReference>
<dbReference type="AlphaFoldDB" id="A0A2M7MH59"/>
<sequence length="374" mass="41816">AKWVTDEFWVGLHVMIRRITIFSVFNILALVAFIYAPGMHDAILGWFFVNTLLALFGLEVFGVGTGIVQKLRRKDAAPAKRVLTRNVAIYFFILAWLGISEWAVPGVLRYGSWVVVLIFSVLVLGEAWRVYTDATVGNLGGTVLIIYFAAMAAVGVYNQKIQPHQLDQYLLHHRYAAVNYGLTTKVEAITDLQIYEKKETGWGFWVKANFTPVAGDSIKIGTVIDVPVSREDYLEQNIPFEDYGRNRLIPFVLTDSNGLVTGAVQYIVMAGTRLWDEPAAKSATYNREFKTAVEFRGLNIPAGSTVTVNNPAGKRVEVHTKETEESLLGKPFVVEPHDDPAKLYFGDKAEWIIFSGIGCRIKVAKIDNLTYEIT</sequence>
<accession>A0A2M7MH59</accession>
<dbReference type="EMBL" id="PFJV01000053">
    <property type="protein sequence ID" value="PIX92347.1"/>
    <property type="molecule type" value="Genomic_DNA"/>
</dbReference>
<feature type="transmembrane region" description="Helical" evidence="1">
    <location>
        <begin position="110"/>
        <end position="128"/>
    </location>
</feature>
<keyword evidence="1" id="KW-1133">Transmembrane helix</keyword>
<feature type="transmembrane region" description="Helical" evidence="1">
    <location>
        <begin position="135"/>
        <end position="157"/>
    </location>
</feature>
<feature type="transmembrane region" description="Helical" evidence="1">
    <location>
        <begin position="87"/>
        <end position="104"/>
    </location>
</feature>
<organism evidence="2 3">
    <name type="scientific">Candidatus Kuenenbacteria bacterium CG_4_10_14_3_um_filter_39_14</name>
    <dbReference type="NCBI Taxonomy" id="1974614"/>
    <lineage>
        <taxon>Bacteria</taxon>
        <taxon>Candidatus Kueneniibacteriota</taxon>
    </lineage>
</organism>
<name>A0A2M7MH59_9BACT</name>
<feature type="non-terminal residue" evidence="2">
    <location>
        <position position="1"/>
    </location>
</feature>
<keyword evidence="1" id="KW-0812">Transmembrane</keyword>